<protein>
    <submittedName>
        <fullName evidence="6">AraC family transcriptional regulator</fullName>
    </submittedName>
</protein>
<evidence type="ECO:0000256" key="2">
    <source>
        <dbReference type="ARBA" id="ARBA00023015"/>
    </source>
</evidence>
<dbReference type="Pfam" id="PF12833">
    <property type="entry name" value="HTH_18"/>
    <property type="match status" value="1"/>
</dbReference>
<sequence length="255" mass="28087">MRNIPLDSVDAIARAVLAIGTDYPAGTMLHTHSHRRAQFLYGATGVMEVGTDDGAWVVPPQRGVWIPAGKPHRVRMLGVSTRSLYIEPRDVPRKGDQCEVLNVSPLLRQLLMEAIEVPPEYDRQGRDGVLMRLVLHEVARAEALPLLHVPLPRDPALAGLCVEFLRQPGIHVAPSTWAAQLNVSERTFNRRFGLETGMAFGKWRQRACVLVALSRLAAGEPVTVVALDMGYDSPGAFSTMFRKTLGRPPSHFTMG</sequence>
<keyword evidence="4" id="KW-0804">Transcription</keyword>
<dbReference type="PANTHER" id="PTHR11019:SF159">
    <property type="entry name" value="TRANSCRIPTIONAL REGULATOR-RELATED"/>
    <property type="match status" value="1"/>
</dbReference>
<dbReference type="PANTHER" id="PTHR11019">
    <property type="entry name" value="HTH-TYPE TRANSCRIPTIONAL REGULATOR NIMR"/>
    <property type="match status" value="1"/>
</dbReference>
<feature type="domain" description="HTH araC/xylS-type" evidence="5">
    <location>
        <begin position="178"/>
        <end position="255"/>
    </location>
</feature>
<dbReference type="GO" id="GO:0043565">
    <property type="term" value="F:sequence-specific DNA binding"/>
    <property type="evidence" value="ECO:0007669"/>
    <property type="project" value="InterPro"/>
</dbReference>
<dbReference type="InterPro" id="IPR018062">
    <property type="entry name" value="HTH_AraC-typ_CS"/>
</dbReference>
<dbReference type="InterPro" id="IPR009057">
    <property type="entry name" value="Homeodomain-like_sf"/>
</dbReference>
<dbReference type="Proteomes" id="UP000077852">
    <property type="component" value="Unassembled WGS sequence"/>
</dbReference>
<dbReference type="Gene3D" id="2.60.120.10">
    <property type="entry name" value="Jelly Rolls"/>
    <property type="match status" value="1"/>
</dbReference>
<dbReference type="Pfam" id="PF02311">
    <property type="entry name" value="AraC_binding"/>
    <property type="match status" value="1"/>
</dbReference>
<dbReference type="GO" id="GO:0003700">
    <property type="term" value="F:DNA-binding transcription factor activity"/>
    <property type="evidence" value="ECO:0007669"/>
    <property type="project" value="InterPro"/>
</dbReference>
<evidence type="ECO:0000259" key="5">
    <source>
        <dbReference type="PROSITE" id="PS01124"/>
    </source>
</evidence>
<dbReference type="PROSITE" id="PS01124">
    <property type="entry name" value="HTH_ARAC_FAMILY_2"/>
    <property type="match status" value="1"/>
</dbReference>
<dbReference type="PROSITE" id="PS00041">
    <property type="entry name" value="HTH_ARAC_FAMILY_1"/>
    <property type="match status" value="1"/>
</dbReference>
<dbReference type="InterPro" id="IPR014710">
    <property type="entry name" value="RmlC-like_jellyroll"/>
</dbReference>
<keyword evidence="2" id="KW-0805">Transcription regulation</keyword>
<dbReference type="SUPFAM" id="SSF51182">
    <property type="entry name" value="RmlC-like cupins"/>
    <property type="match status" value="1"/>
</dbReference>
<gene>
    <name evidence="6" type="ORF">A3K87_06470</name>
</gene>
<evidence type="ECO:0000256" key="4">
    <source>
        <dbReference type="ARBA" id="ARBA00023163"/>
    </source>
</evidence>
<organism evidence="6 7">
    <name type="scientific">Variovorax paradoxus</name>
    <dbReference type="NCBI Taxonomy" id="34073"/>
    <lineage>
        <taxon>Bacteria</taxon>
        <taxon>Pseudomonadati</taxon>
        <taxon>Pseudomonadota</taxon>
        <taxon>Betaproteobacteria</taxon>
        <taxon>Burkholderiales</taxon>
        <taxon>Comamonadaceae</taxon>
        <taxon>Variovorax</taxon>
    </lineage>
</organism>
<evidence type="ECO:0000313" key="6">
    <source>
        <dbReference type="EMBL" id="OAK66671.1"/>
    </source>
</evidence>
<name>A0AA91ICZ8_VARPD</name>
<accession>A0AA91ICZ8</accession>
<keyword evidence="1" id="KW-0678">Repressor</keyword>
<evidence type="ECO:0000313" key="7">
    <source>
        <dbReference type="Proteomes" id="UP000077852"/>
    </source>
</evidence>
<keyword evidence="3" id="KW-0238">DNA-binding</keyword>
<dbReference type="FunFam" id="1.10.10.60:FF:000132">
    <property type="entry name" value="AraC family transcriptional regulator"/>
    <property type="match status" value="1"/>
</dbReference>
<reference evidence="6 7" key="1">
    <citation type="submission" date="2016-03" db="EMBL/GenBank/DDBJ databases">
        <title>Genome sequence of Variovorax paradoxus KB5.</title>
        <authorList>
            <person name="Jeong H."/>
            <person name="Hong C.E."/>
            <person name="Jo S.H."/>
            <person name="Park J.M."/>
        </authorList>
    </citation>
    <scope>NUCLEOTIDE SEQUENCE [LARGE SCALE GENOMIC DNA]</scope>
    <source>
        <strain evidence="6 7">KB5</strain>
    </source>
</reference>
<dbReference type="SMART" id="SM00342">
    <property type="entry name" value="HTH_ARAC"/>
    <property type="match status" value="1"/>
</dbReference>
<dbReference type="InterPro" id="IPR011051">
    <property type="entry name" value="RmlC_Cupin_sf"/>
</dbReference>
<dbReference type="RefSeq" id="WP_081266056.1">
    <property type="nucleotide sequence ID" value="NZ_LVHG01000021.1"/>
</dbReference>
<evidence type="ECO:0000256" key="1">
    <source>
        <dbReference type="ARBA" id="ARBA00022491"/>
    </source>
</evidence>
<dbReference type="EMBL" id="LVHG01000021">
    <property type="protein sequence ID" value="OAK66671.1"/>
    <property type="molecule type" value="Genomic_DNA"/>
</dbReference>
<dbReference type="Gene3D" id="1.10.10.60">
    <property type="entry name" value="Homeodomain-like"/>
    <property type="match status" value="1"/>
</dbReference>
<dbReference type="AlphaFoldDB" id="A0AA91ICZ8"/>
<proteinExistence type="predicted"/>
<dbReference type="InterPro" id="IPR018060">
    <property type="entry name" value="HTH_AraC"/>
</dbReference>
<dbReference type="InterPro" id="IPR003313">
    <property type="entry name" value="AraC-bd"/>
</dbReference>
<dbReference type="CDD" id="cd06124">
    <property type="entry name" value="cupin_NimR-like_N"/>
    <property type="match status" value="1"/>
</dbReference>
<dbReference type="SUPFAM" id="SSF46689">
    <property type="entry name" value="Homeodomain-like"/>
    <property type="match status" value="1"/>
</dbReference>
<evidence type="ECO:0000256" key="3">
    <source>
        <dbReference type="ARBA" id="ARBA00023125"/>
    </source>
</evidence>
<comment type="caution">
    <text evidence="6">The sequence shown here is derived from an EMBL/GenBank/DDBJ whole genome shotgun (WGS) entry which is preliminary data.</text>
</comment>